<evidence type="ECO:0000256" key="6">
    <source>
        <dbReference type="ARBA" id="ARBA00023004"/>
    </source>
</evidence>
<dbReference type="InterPro" id="IPR007197">
    <property type="entry name" value="rSAM"/>
</dbReference>
<keyword evidence="7" id="KW-0411">Iron-sulfur</keyword>
<proteinExistence type="predicted"/>
<dbReference type="PANTHER" id="PTHR43409:SF7">
    <property type="entry name" value="BLL1977 PROTEIN"/>
    <property type="match status" value="1"/>
</dbReference>
<gene>
    <name evidence="10" type="ORF">HDF15_002883</name>
</gene>
<dbReference type="SFLD" id="SFLDS00029">
    <property type="entry name" value="Radical_SAM"/>
    <property type="match status" value="1"/>
</dbReference>
<dbReference type="AlphaFoldDB" id="A0A7W7ZQZ0"/>
<evidence type="ECO:0000256" key="3">
    <source>
        <dbReference type="ARBA" id="ARBA00022679"/>
    </source>
</evidence>
<dbReference type="RefSeq" id="WP_184256489.1">
    <property type="nucleotide sequence ID" value="NZ_JACHIO010000011.1"/>
</dbReference>
<organism evidence="10 11">
    <name type="scientific">Granulicella mallensis</name>
    <dbReference type="NCBI Taxonomy" id="940614"/>
    <lineage>
        <taxon>Bacteria</taxon>
        <taxon>Pseudomonadati</taxon>
        <taxon>Acidobacteriota</taxon>
        <taxon>Terriglobia</taxon>
        <taxon>Terriglobales</taxon>
        <taxon>Acidobacteriaceae</taxon>
        <taxon>Granulicella</taxon>
    </lineage>
</organism>
<dbReference type="InterPro" id="IPR023404">
    <property type="entry name" value="rSAM_horseshoe"/>
</dbReference>
<reference evidence="10 11" key="1">
    <citation type="submission" date="2020-08" db="EMBL/GenBank/DDBJ databases">
        <title>Genomic Encyclopedia of Type Strains, Phase IV (KMG-V): Genome sequencing to study the core and pangenomes of soil and plant-associated prokaryotes.</title>
        <authorList>
            <person name="Whitman W."/>
        </authorList>
    </citation>
    <scope>NUCLEOTIDE SEQUENCE [LARGE SCALE GENOMIC DNA]</scope>
    <source>
        <strain evidence="10 11">X5P3</strain>
    </source>
</reference>
<dbReference type="GO" id="GO:0051539">
    <property type="term" value="F:4 iron, 4 sulfur cluster binding"/>
    <property type="evidence" value="ECO:0007669"/>
    <property type="project" value="UniProtKB-KW"/>
</dbReference>
<feature type="domain" description="Radical SAM core" evidence="9">
    <location>
        <begin position="165"/>
        <end position="384"/>
    </location>
</feature>
<keyword evidence="6" id="KW-0408">Iron</keyword>
<evidence type="ECO:0000313" key="11">
    <source>
        <dbReference type="Proteomes" id="UP000584867"/>
    </source>
</evidence>
<evidence type="ECO:0000313" key="10">
    <source>
        <dbReference type="EMBL" id="MBB5064525.1"/>
    </source>
</evidence>
<evidence type="ECO:0000256" key="7">
    <source>
        <dbReference type="ARBA" id="ARBA00023014"/>
    </source>
</evidence>
<dbReference type="InterPro" id="IPR058240">
    <property type="entry name" value="rSAM_sf"/>
</dbReference>
<dbReference type="Proteomes" id="UP000584867">
    <property type="component" value="Unassembled WGS sequence"/>
</dbReference>
<dbReference type="GO" id="GO:0046872">
    <property type="term" value="F:metal ion binding"/>
    <property type="evidence" value="ECO:0007669"/>
    <property type="project" value="UniProtKB-KW"/>
</dbReference>
<dbReference type="Pfam" id="PF02310">
    <property type="entry name" value="B12-binding"/>
    <property type="match status" value="1"/>
</dbReference>
<keyword evidence="5" id="KW-0479">Metal-binding</keyword>
<dbReference type="InterPro" id="IPR006158">
    <property type="entry name" value="Cobalamin-bd"/>
</dbReference>
<comment type="caution">
    <text evidence="10">The sequence shown here is derived from an EMBL/GenBank/DDBJ whole genome shotgun (WGS) entry which is preliminary data.</text>
</comment>
<keyword evidence="2" id="KW-0489">Methyltransferase</keyword>
<dbReference type="Gene3D" id="3.40.50.280">
    <property type="entry name" value="Cobalamin-binding domain"/>
    <property type="match status" value="1"/>
</dbReference>
<name>A0A7W7ZQZ0_9BACT</name>
<dbReference type="SUPFAM" id="SSF102114">
    <property type="entry name" value="Radical SAM enzymes"/>
    <property type="match status" value="1"/>
</dbReference>
<dbReference type="Pfam" id="PF04055">
    <property type="entry name" value="Radical_SAM"/>
    <property type="match status" value="1"/>
</dbReference>
<dbReference type="InterPro" id="IPR034466">
    <property type="entry name" value="Methyltransferase_Class_B"/>
</dbReference>
<dbReference type="PROSITE" id="PS51332">
    <property type="entry name" value="B12_BINDING"/>
    <property type="match status" value="1"/>
</dbReference>
<feature type="domain" description="B12-binding" evidence="8">
    <location>
        <begin position="10"/>
        <end position="141"/>
    </location>
</feature>
<evidence type="ECO:0000256" key="5">
    <source>
        <dbReference type="ARBA" id="ARBA00022723"/>
    </source>
</evidence>
<protein>
    <submittedName>
        <fullName evidence="10">Radical SAM superfamily enzyme YgiQ (UPF0313 family)</fullName>
    </submittedName>
</protein>
<evidence type="ECO:0000259" key="9">
    <source>
        <dbReference type="PROSITE" id="PS51918"/>
    </source>
</evidence>
<dbReference type="PROSITE" id="PS51918">
    <property type="entry name" value="RADICAL_SAM"/>
    <property type="match status" value="1"/>
</dbReference>
<dbReference type="GO" id="GO:0003824">
    <property type="term" value="F:catalytic activity"/>
    <property type="evidence" value="ECO:0007669"/>
    <property type="project" value="InterPro"/>
</dbReference>
<dbReference type="CDD" id="cd02068">
    <property type="entry name" value="radical_SAM_B12_BD"/>
    <property type="match status" value="1"/>
</dbReference>
<evidence type="ECO:0000256" key="4">
    <source>
        <dbReference type="ARBA" id="ARBA00022691"/>
    </source>
</evidence>
<dbReference type="Gene3D" id="3.80.30.20">
    <property type="entry name" value="tm_1862 like domain"/>
    <property type="match status" value="1"/>
</dbReference>
<comment type="cofactor">
    <cofactor evidence="1">
        <name>[4Fe-4S] cluster</name>
        <dbReference type="ChEBI" id="CHEBI:49883"/>
    </cofactor>
</comment>
<evidence type="ECO:0000256" key="2">
    <source>
        <dbReference type="ARBA" id="ARBA00022603"/>
    </source>
</evidence>
<accession>A0A7W7ZQZ0</accession>
<sequence length="485" mass="55324">MIAPGSRPLKVKFILPALKEASDPQWRPIKYSLFPPLGLATLAAYLTPEDHAVISDEHVEPLQLDDAPDLVVIQVYITNAYRAYRIADLYRSRGAFVCLGGLHVTALPEEAAAHADCIFLGPGEQTFPNFLKDFRAGRPERIYTSTTGRTLDRVPPIRRNLIRRASYLVPNSIVVTRGCPQHCDFCYKDAFFQGGKGFYTQRVDDALAEIERLPGRHLYFLDDHLLGDRRFSEALFEGMKGMRRLFQGAATVDSILRGNLIEHAAEAGLRSLFVGFETLTPDNLRRSNKRQNLGRDYKAVADRLHSLGIMINGSFVFGMDDDGEDVFRRTVDWAVEQGITTATFHIQTPYPGTQLHARMEREGRMLTRDWSLYDTRHVVYQPTRLRPEALKDGYDWAYREFYRWGSIGRAALHHGTLKHQAKHFFYASGWKKFEPVWDLLIRARQLARVTPLLEAVLSRVTKKKPQQTRPAETQLLPVIQPETMV</sequence>
<evidence type="ECO:0000259" key="8">
    <source>
        <dbReference type="PROSITE" id="PS51332"/>
    </source>
</evidence>
<dbReference type="GO" id="GO:0031419">
    <property type="term" value="F:cobalamin binding"/>
    <property type="evidence" value="ECO:0007669"/>
    <property type="project" value="InterPro"/>
</dbReference>
<dbReference type="PANTHER" id="PTHR43409">
    <property type="entry name" value="ANAEROBIC MAGNESIUM-PROTOPORPHYRIN IX MONOMETHYL ESTER CYCLASE-RELATED"/>
    <property type="match status" value="1"/>
</dbReference>
<dbReference type="InterPro" id="IPR051198">
    <property type="entry name" value="BchE-like"/>
</dbReference>
<dbReference type="EMBL" id="JACHIO010000011">
    <property type="protein sequence ID" value="MBB5064525.1"/>
    <property type="molecule type" value="Genomic_DNA"/>
</dbReference>
<dbReference type="InterPro" id="IPR006638">
    <property type="entry name" value="Elp3/MiaA/NifB-like_rSAM"/>
</dbReference>
<dbReference type="SMART" id="SM00729">
    <property type="entry name" value="Elp3"/>
    <property type="match status" value="1"/>
</dbReference>
<keyword evidence="3" id="KW-0808">Transferase</keyword>
<dbReference type="SFLD" id="SFLDG01123">
    <property type="entry name" value="methyltransferase_(Class_B)"/>
    <property type="match status" value="1"/>
</dbReference>
<dbReference type="CDD" id="cd01335">
    <property type="entry name" value="Radical_SAM"/>
    <property type="match status" value="1"/>
</dbReference>
<evidence type="ECO:0000256" key="1">
    <source>
        <dbReference type="ARBA" id="ARBA00001966"/>
    </source>
</evidence>
<keyword evidence="4" id="KW-0949">S-adenosyl-L-methionine</keyword>
<dbReference type="GO" id="GO:0005829">
    <property type="term" value="C:cytosol"/>
    <property type="evidence" value="ECO:0007669"/>
    <property type="project" value="TreeGrafter"/>
</dbReference>
<dbReference type="SFLD" id="SFLDG01082">
    <property type="entry name" value="B12-binding_domain_containing"/>
    <property type="match status" value="1"/>
</dbReference>